<evidence type="ECO:0000256" key="3">
    <source>
        <dbReference type="ARBA" id="ARBA00022692"/>
    </source>
</evidence>
<keyword evidence="7 9" id="KW-0675">Receptor</keyword>
<feature type="transmembrane region" description="Helical" evidence="10">
    <location>
        <begin position="97"/>
        <end position="119"/>
    </location>
</feature>
<gene>
    <name evidence="12" type="ORF">PEVE_00031364</name>
</gene>
<protein>
    <recommendedName>
        <fullName evidence="11">G-protein coupled receptors family 1 profile domain-containing protein</fullName>
    </recommendedName>
</protein>
<feature type="transmembrane region" description="Helical" evidence="10">
    <location>
        <begin position="171"/>
        <end position="190"/>
    </location>
</feature>
<dbReference type="Proteomes" id="UP001159427">
    <property type="component" value="Unassembled WGS sequence"/>
</dbReference>
<dbReference type="InterPro" id="IPR000276">
    <property type="entry name" value="GPCR_Rhodpsn"/>
</dbReference>
<comment type="caution">
    <text evidence="12">The sequence shown here is derived from an EMBL/GenBank/DDBJ whole genome shotgun (WGS) entry which is preliminary data.</text>
</comment>
<evidence type="ECO:0000256" key="6">
    <source>
        <dbReference type="ARBA" id="ARBA00023136"/>
    </source>
</evidence>
<feature type="domain" description="G-protein coupled receptors family 1 profile" evidence="11">
    <location>
        <begin position="40"/>
        <end position="278"/>
    </location>
</feature>
<keyword evidence="6 10" id="KW-0472">Membrane</keyword>
<keyword evidence="2" id="KW-1003">Cell membrane</keyword>
<evidence type="ECO:0000256" key="2">
    <source>
        <dbReference type="ARBA" id="ARBA00022475"/>
    </source>
</evidence>
<keyword evidence="4 10" id="KW-1133">Transmembrane helix</keyword>
<dbReference type="Pfam" id="PF00001">
    <property type="entry name" value="7tm_1"/>
    <property type="match status" value="1"/>
</dbReference>
<evidence type="ECO:0000256" key="8">
    <source>
        <dbReference type="ARBA" id="ARBA00023224"/>
    </source>
</evidence>
<comment type="similarity">
    <text evidence="9">Belongs to the G-protein coupled receptor 1 family.</text>
</comment>
<dbReference type="PROSITE" id="PS50262">
    <property type="entry name" value="G_PROTEIN_RECEP_F1_2"/>
    <property type="match status" value="1"/>
</dbReference>
<evidence type="ECO:0000259" key="11">
    <source>
        <dbReference type="PROSITE" id="PS50262"/>
    </source>
</evidence>
<evidence type="ECO:0000256" key="10">
    <source>
        <dbReference type="SAM" id="Phobius"/>
    </source>
</evidence>
<evidence type="ECO:0000256" key="7">
    <source>
        <dbReference type="ARBA" id="ARBA00023170"/>
    </source>
</evidence>
<keyword evidence="8 9" id="KW-0807">Transducer</keyword>
<dbReference type="SMART" id="SM01381">
    <property type="entry name" value="7TM_GPCR_Srsx"/>
    <property type="match status" value="1"/>
</dbReference>
<evidence type="ECO:0000256" key="4">
    <source>
        <dbReference type="ARBA" id="ARBA00022989"/>
    </source>
</evidence>
<dbReference type="Gene3D" id="1.20.1070.10">
    <property type="entry name" value="Rhodopsin 7-helix transmembrane proteins"/>
    <property type="match status" value="1"/>
</dbReference>
<accession>A0ABN8MD04</accession>
<dbReference type="PRINTS" id="PR00237">
    <property type="entry name" value="GPCRRHODOPSN"/>
</dbReference>
<evidence type="ECO:0000256" key="5">
    <source>
        <dbReference type="ARBA" id="ARBA00023040"/>
    </source>
</evidence>
<organism evidence="12 13">
    <name type="scientific">Porites evermanni</name>
    <dbReference type="NCBI Taxonomy" id="104178"/>
    <lineage>
        <taxon>Eukaryota</taxon>
        <taxon>Metazoa</taxon>
        <taxon>Cnidaria</taxon>
        <taxon>Anthozoa</taxon>
        <taxon>Hexacorallia</taxon>
        <taxon>Scleractinia</taxon>
        <taxon>Fungiina</taxon>
        <taxon>Poritidae</taxon>
        <taxon>Porites</taxon>
    </lineage>
</organism>
<name>A0ABN8MD04_9CNID</name>
<evidence type="ECO:0000313" key="12">
    <source>
        <dbReference type="EMBL" id="CAH3027365.1"/>
    </source>
</evidence>
<feature type="transmembrane region" description="Helical" evidence="10">
    <location>
        <begin position="222"/>
        <end position="240"/>
    </location>
</feature>
<dbReference type="SUPFAM" id="SSF81321">
    <property type="entry name" value="Family A G protein-coupled receptor-like"/>
    <property type="match status" value="1"/>
</dbReference>
<keyword evidence="5 9" id="KW-0297">G-protein coupled receptor</keyword>
<feature type="transmembrane region" description="Helical" evidence="10">
    <location>
        <begin position="60"/>
        <end position="85"/>
    </location>
</feature>
<evidence type="ECO:0000256" key="1">
    <source>
        <dbReference type="ARBA" id="ARBA00004651"/>
    </source>
</evidence>
<dbReference type="PANTHER" id="PTHR24249">
    <property type="entry name" value="HISTAMINE RECEPTOR-RELATED G-PROTEIN COUPLED RECEPTOR"/>
    <property type="match status" value="1"/>
</dbReference>
<sequence>MKDNSSSLDECFNEGYVISLTALLPVLSLSIFSGVAAVFLNVLVIWAIYRNSILRCITNYWIISLAVADLLVGILGVPVWCLKLLHKARIIKVNVHNIFTCILVLTLVSSSLNLLALSFDRFIGVTSPFRYPALLTQERCRKGIAVIWALSVLAAIASLRSKCIVNADGHLLLFAVIIGAPSIFICYFYFRIFKEAMRQKRLIMVQQQSSSGQPRFVKESKAAMTVAMVIGSFALCWFPSLIDAVIHLVAPSFWRNTQLYLGTTPLACFSSVVNPILYSVRNKTFRNSFRSVFMTTRVCPRNVVTDVCETQLKVSMG</sequence>
<reference evidence="12 13" key="1">
    <citation type="submission" date="2022-05" db="EMBL/GenBank/DDBJ databases">
        <authorList>
            <consortium name="Genoscope - CEA"/>
            <person name="William W."/>
        </authorList>
    </citation>
    <scope>NUCLEOTIDE SEQUENCE [LARGE SCALE GENOMIC DNA]</scope>
</reference>
<evidence type="ECO:0000313" key="13">
    <source>
        <dbReference type="Proteomes" id="UP001159427"/>
    </source>
</evidence>
<proteinExistence type="inferred from homology"/>
<evidence type="ECO:0000256" key="9">
    <source>
        <dbReference type="RuleBase" id="RU000688"/>
    </source>
</evidence>
<dbReference type="PROSITE" id="PS00237">
    <property type="entry name" value="G_PROTEIN_RECEP_F1_1"/>
    <property type="match status" value="1"/>
</dbReference>
<dbReference type="InterPro" id="IPR050569">
    <property type="entry name" value="TAAR"/>
</dbReference>
<feature type="transmembrane region" description="Helical" evidence="10">
    <location>
        <begin position="22"/>
        <end position="48"/>
    </location>
</feature>
<feature type="transmembrane region" description="Helical" evidence="10">
    <location>
        <begin position="140"/>
        <end position="159"/>
    </location>
</feature>
<keyword evidence="13" id="KW-1185">Reference proteome</keyword>
<feature type="transmembrane region" description="Helical" evidence="10">
    <location>
        <begin position="260"/>
        <end position="280"/>
    </location>
</feature>
<keyword evidence="3 9" id="KW-0812">Transmembrane</keyword>
<dbReference type="InterPro" id="IPR017452">
    <property type="entry name" value="GPCR_Rhodpsn_7TM"/>
</dbReference>
<dbReference type="EMBL" id="CALNXI010000448">
    <property type="protein sequence ID" value="CAH3027365.1"/>
    <property type="molecule type" value="Genomic_DNA"/>
</dbReference>
<comment type="subcellular location">
    <subcellularLocation>
        <location evidence="1">Cell membrane</location>
        <topology evidence="1">Multi-pass membrane protein</topology>
    </subcellularLocation>
</comment>